<reference evidence="2 3" key="1">
    <citation type="submission" date="2019-03" db="EMBL/GenBank/DDBJ databases">
        <title>Genomic Encyclopedia of Type Strains, Phase III (KMG-III): the genomes of soil and plant-associated and newly described type strains.</title>
        <authorList>
            <person name="Whitman W."/>
        </authorList>
    </citation>
    <scope>NUCLEOTIDE SEQUENCE [LARGE SCALE GENOMIC DNA]</scope>
    <source>
        <strain evidence="2 3">LMG 29544</strain>
    </source>
</reference>
<comment type="caution">
    <text evidence="2">The sequence shown here is derived from an EMBL/GenBank/DDBJ whole genome shotgun (WGS) entry which is preliminary data.</text>
</comment>
<sequence>MKRLFLIAWRFTRVAVRWSAQRSWLACALLPVVAVAECDRRPVQPERIQAIGRDMLVNGVPTAVYGLEFAQSADRVSDAFRAFWAREGVPAKARLESSGLLLTALDGACHYVLLITPVRKASPAKGVMSVMRLNGGTARHRIPDTVAPLPPGSKTVSDIESHDPGQTGRTWIVRLDGDAASQARRYGNVLAAQGWTTVALMPVQPIGGTRQTQAVGSAIGMQRGRDRVDAVFSDRLGQTQAVIHVTRNH</sequence>
<name>A0A4R8M005_9BURK</name>
<feature type="region of interest" description="Disordered" evidence="1">
    <location>
        <begin position="141"/>
        <end position="164"/>
    </location>
</feature>
<evidence type="ECO:0000313" key="2">
    <source>
        <dbReference type="EMBL" id="TDY54556.1"/>
    </source>
</evidence>
<evidence type="ECO:0000256" key="1">
    <source>
        <dbReference type="SAM" id="MobiDB-lite"/>
    </source>
</evidence>
<evidence type="ECO:0000313" key="3">
    <source>
        <dbReference type="Proteomes" id="UP000295509"/>
    </source>
</evidence>
<keyword evidence="3" id="KW-1185">Reference proteome</keyword>
<protein>
    <submittedName>
        <fullName evidence="2">Uncharacterized protein</fullName>
    </submittedName>
</protein>
<gene>
    <name evidence="2" type="ORF">BX592_10112</name>
</gene>
<dbReference type="AlphaFoldDB" id="A0A4R8M005"/>
<dbReference type="EMBL" id="SORE01000001">
    <property type="protein sequence ID" value="TDY54556.1"/>
    <property type="molecule type" value="Genomic_DNA"/>
</dbReference>
<proteinExistence type="predicted"/>
<organism evidence="2 3">
    <name type="scientific">Paraburkholderia rhizosphaerae</name>
    <dbReference type="NCBI Taxonomy" id="480658"/>
    <lineage>
        <taxon>Bacteria</taxon>
        <taxon>Pseudomonadati</taxon>
        <taxon>Pseudomonadota</taxon>
        <taxon>Betaproteobacteria</taxon>
        <taxon>Burkholderiales</taxon>
        <taxon>Burkholderiaceae</taxon>
        <taxon>Paraburkholderia</taxon>
    </lineage>
</organism>
<dbReference type="RefSeq" id="WP_243849225.1">
    <property type="nucleotide sequence ID" value="NZ_JBHLUW010000027.1"/>
</dbReference>
<accession>A0A4R8M005</accession>
<dbReference type="Proteomes" id="UP000295509">
    <property type="component" value="Unassembled WGS sequence"/>
</dbReference>